<name>A0A0V1FH31_TRIPS</name>
<evidence type="ECO:0000256" key="1">
    <source>
        <dbReference type="SAM" id="MobiDB-lite"/>
    </source>
</evidence>
<dbReference type="AlphaFoldDB" id="A0A0V1FH31"/>
<dbReference type="Proteomes" id="UP000054815">
    <property type="component" value="Unassembled WGS sequence"/>
</dbReference>
<evidence type="ECO:0000313" key="2">
    <source>
        <dbReference type="EMBL" id="KRX87424.1"/>
    </source>
</evidence>
<feature type="region of interest" description="Disordered" evidence="1">
    <location>
        <begin position="1"/>
        <end position="34"/>
    </location>
</feature>
<evidence type="ECO:0000313" key="5">
    <source>
        <dbReference type="Proteomes" id="UP000054995"/>
    </source>
</evidence>
<dbReference type="EMBL" id="JYDU01000288">
    <property type="protein sequence ID" value="KRX87424.1"/>
    <property type="molecule type" value="Genomic_DNA"/>
</dbReference>
<accession>A0A0V1FH31</accession>
<gene>
    <name evidence="3" type="ORF">T4D_3699</name>
    <name evidence="2" type="ORF">T4E_3620</name>
</gene>
<organism evidence="3 5">
    <name type="scientific">Trichinella pseudospiralis</name>
    <name type="common">Parasitic roundworm</name>
    <dbReference type="NCBI Taxonomy" id="6337"/>
    <lineage>
        <taxon>Eukaryota</taxon>
        <taxon>Metazoa</taxon>
        <taxon>Ecdysozoa</taxon>
        <taxon>Nematoda</taxon>
        <taxon>Enoplea</taxon>
        <taxon>Dorylaimia</taxon>
        <taxon>Trichinellida</taxon>
        <taxon>Trichinellidae</taxon>
        <taxon>Trichinella</taxon>
    </lineage>
</organism>
<keyword evidence="5" id="KW-1185">Reference proteome</keyword>
<reference evidence="4 5" key="1">
    <citation type="submission" date="2015-01" db="EMBL/GenBank/DDBJ databases">
        <title>Evolution of Trichinella species and genotypes.</title>
        <authorList>
            <person name="Korhonen P.K."/>
            <person name="Edoardo P."/>
            <person name="Giuseppe L.R."/>
            <person name="Gasser R.B."/>
        </authorList>
    </citation>
    <scope>NUCLEOTIDE SEQUENCE [LARGE SCALE GENOMIC DNA]</scope>
    <source>
        <strain evidence="2">ISS141</strain>
        <strain evidence="3">ISS470</strain>
    </source>
</reference>
<sequence>MLHVESVFTKRRRGGVEDDGSTMPKPSDDRSSSSLRHFWANMATNKQAVPFFRLEASIG</sequence>
<comment type="caution">
    <text evidence="3">The sequence shown here is derived from an EMBL/GenBank/DDBJ whole genome shotgun (WGS) entry which is preliminary data.</text>
</comment>
<dbReference type="EMBL" id="JYDT01000098">
    <property type="protein sequence ID" value="KRY85121.1"/>
    <property type="molecule type" value="Genomic_DNA"/>
</dbReference>
<protein>
    <submittedName>
        <fullName evidence="3">Uncharacterized protein</fullName>
    </submittedName>
</protein>
<evidence type="ECO:0000313" key="3">
    <source>
        <dbReference type="EMBL" id="KRY85121.1"/>
    </source>
</evidence>
<proteinExistence type="predicted"/>
<dbReference type="Proteomes" id="UP000054995">
    <property type="component" value="Unassembled WGS sequence"/>
</dbReference>
<evidence type="ECO:0000313" key="4">
    <source>
        <dbReference type="Proteomes" id="UP000054815"/>
    </source>
</evidence>